<accession>A0ABV8CLU2</accession>
<evidence type="ECO:0000256" key="1">
    <source>
        <dbReference type="ARBA" id="ARBA00004236"/>
    </source>
</evidence>
<dbReference type="InterPro" id="IPR005899">
    <property type="entry name" value="Na_pump_deCOase"/>
</dbReference>
<protein>
    <submittedName>
        <fullName evidence="7">OadG family protein</fullName>
    </submittedName>
</protein>
<keyword evidence="5 6" id="KW-0472">Membrane</keyword>
<name>A0ABV8CLU2_9GAMM</name>
<dbReference type="RefSeq" id="WP_377151617.1">
    <property type="nucleotide sequence ID" value="NZ_JBHSAF010000006.1"/>
</dbReference>
<dbReference type="EMBL" id="JBHSAF010000006">
    <property type="protein sequence ID" value="MFC3913170.1"/>
    <property type="molecule type" value="Genomic_DNA"/>
</dbReference>
<sequence>MILGMGLVYAMLGVMVLATSLMSRFILRFSPLATSPSGLPDERPDAATLAAITAAVHMYRQETHSSTTADSKESSS</sequence>
<feature type="transmembrane region" description="Helical" evidence="6">
    <location>
        <begin position="6"/>
        <end position="27"/>
    </location>
</feature>
<comment type="subcellular location">
    <subcellularLocation>
        <location evidence="1">Cell membrane</location>
    </subcellularLocation>
</comment>
<gene>
    <name evidence="7" type="ORF">ACFOSS_06785</name>
</gene>
<evidence type="ECO:0000256" key="6">
    <source>
        <dbReference type="SAM" id="Phobius"/>
    </source>
</evidence>
<keyword evidence="4 6" id="KW-1133">Transmembrane helix</keyword>
<proteinExistence type="predicted"/>
<comment type="caution">
    <text evidence="7">The sequence shown here is derived from an EMBL/GenBank/DDBJ whole genome shotgun (WGS) entry which is preliminary data.</text>
</comment>
<organism evidence="7 8">
    <name type="scientific">Pseudaeromonas sharmana</name>
    <dbReference type="NCBI Taxonomy" id="328412"/>
    <lineage>
        <taxon>Bacteria</taxon>
        <taxon>Pseudomonadati</taxon>
        <taxon>Pseudomonadota</taxon>
        <taxon>Gammaproteobacteria</taxon>
        <taxon>Aeromonadales</taxon>
        <taxon>Aeromonadaceae</taxon>
        <taxon>Pseudaeromonas</taxon>
    </lineage>
</organism>
<keyword evidence="2" id="KW-1003">Cell membrane</keyword>
<evidence type="ECO:0000256" key="3">
    <source>
        <dbReference type="ARBA" id="ARBA00022692"/>
    </source>
</evidence>
<keyword evidence="8" id="KW-1185">Reference proteome</keyword>
<reference evidence="8" key="1">
    <citation type="journal article" date="2019" name="Int. J. Syst. Evol. Microbiol.">
        <title>The Global Catalogue of Microorganisms (GCM) 10K type strain sequencing project: providing services to taxonomists for standard genome sequencing and annotation.</title>
        <authorList>
            <consortium name="The Broad Institute Genomics Platform"/>
            <consortium name="The Broad Institute Genome Sequencing Center for Infectious Disease"/>
            <person name="Wu L."/>
            <person name="Ma J."/>
        </authorList>
    </citation>
    <scope>NUCLEOTIDE SEQUENCE [LARGE SCALE GENOMIC DNA]</scope>
    <source>
        <strain evidence="8">CCUG 54939</strain>
    </source>
</reference>
<dbReference type="Pfam" id="PF04277">
    <property type="entry name" value="OAD_gamma"/>
    <property type="match status" value="1"/>
</dbReference>
<dbReference type="Proteomes" id="UP001595692">
    <property type="component" value="Unassembled WGS sequence"/>
</dbReference>
<evidence type="ECO:0000256" key="2">
    <source>
        <dbReference type="ARBA" id="ARBA00022475"/>
    </source>
</evidence>
<evidence type="ECO:0000256" key="5">
    <source>
        <dbReference type="ARBA" id="ARBA00023136"/>
    </source>
</evidence>
<evidence type="ECO:0000313" key="8">
    <source>
        <dbReference type="Proteomes" id="UP001595692"/>
    </source>
</evidence>
<keyword evidence="3 6" id="KW-0812">Transmembrane</keyword>
<evidence type="ECO:0000256" key="4">
    <source>
        <dbReference type="ARBA" id="ARBA00022989"/>
    </source>
</evidence>
<evidence type="ECO:0000313" key="7">
    <source>
        <dbReference type="EMBL" id="MFC3913170.1"/>
    </source>
</evidence>